<evidence type="ECO:0000313" key="5">
    <source>
        <dbReference type="Proteomes" id="UP001369082"/>
    </source>
</evidence>
<dbReference type="EMBL" id="JBAKAZ010000014">
    <property type="protein sequence ID" value="MEL0629073.1"/>
    <property type="molecule type" value="Genomic_DNA"/>
</dbReference>
<dbReference type="SUPFAM" id="SSF56784">
    <property type="entry name" value="HAD-like"/>
    <property type="match status" value="1"/>
</dbReference>
<keyword evidence="2" id="KW-0378">Hydrolase</keyword>
<dbReference type="Pfam" id="PF13419">
    <property type="entry name" value="HAD_2"/>
    <property type="match status" value="1"/>
</dbReference>
<keyword evidence="1" id="KW-0479">Metal-binding</keyword>
<proteinExistence type="predicted"/>
<dbReference type="Proteomes" id="UP001369082">
    <property type="component" value="Unassembled WGS sequence"/>
</dbReference>
<dbReference type="Gene3D" id="3.40.50.1000">
    <property type="entry name" value="HAD superfamily/HAD-like"/>
    <property type="match status" value="1"/>
</dbReference>
<keyword evidence="5" id="KW-1185">Reference proteome</keyword>
<dbReference type="InterPro" id="IPR041492">
    <property type="entry name" value="HAD_2"/>
</dbReference>
<accession>A0ABU9GP30</accession>
<evidence type="ECO:0000256" key="3">
    <source>
        <dbReference type="ARBA" id="ARBA00022842"/>
    </source>
</evidence>
<dbReference type="InterPro" id="IPR036412">
    <property type="entry name" value="HAD-like_sf"/>
</dbReference>
<evidence type="ECO:0000313" key="4">
    <source>
        <dbReference type="EMBL" id="MEL0629073.1"/>
    </source>
</evidence>
<organism evidence="4 5">
    <name type="scientific">Psychromonas aquatilis</name>
    <dbReference type="NCBI Taxonomy" id="2005072"/>
    <lineage>
        <taxon>Bacteria</taxon>
        <taxon>Pseudomonadati</taxon>
        <taxon>Pseudomonadota</taxon>
        <taxon>Gammaproteobacteria</taxon>
        <taxon>Alteromonadales</taxon>
        <taxon>Psychromonadaceae</taxon>
        <taxon>Psychromonas</taxon>
    </lineage>
</organism>
<dbReference type="PANTHER" id="PTHR46470:SF2">
    <property type="entry name" value="GLYCERALDEHYDE 3-PHOSPHATE PHOSPHATASE"/>
    <property type="match status" value="1"/>
</dbReference>
<evidence type="ECO:0000256" key="1">
    <source>
        <dbReference type="ARBA" id="ARBA00022723"/>
    </source>
</evidence>
<sequence length="166" mass="18622">MNSNIFNKKPQSQVYLFDWGDTLMVDFPDYSGKMYQWPKIQVLANAEIMLATLAKTATIFVATGAADSTEQEIKLAFERANLNQYISGYFCKENLGVDKKSLAFFPRIIEKLNVPASQIVMVGDYYQNDIQPAIIAGITAIWLTSKDNISTANEFKTITDLSELIS</sequence>
<keyword evidence="3" id="KW-0460">Magnesium</keyword>
<protein>
    <submittedName>
        <fullName evidence="4">HAD hydrolase-like protein</fullName>
    </submittedName>
</protein>
<dbReference type="InterPro" id="IPR051400">
    <property type="entry name" value="HAD-like_hydrolase"/>
</dbReference>
<dbReference type="RefSeq" id="WP_341597086.1">
    <property type="nucleotide sequence ID" value="NZ_JBAKAZ010000014.1"/>
</dbReference>
<name>A0ABU9GP30_9GAMM</name>
<comment type="caution">
    <text evidence="4">The sequence shown here is derived from an EMBL/GenBank/DDBJ whole genome shotgun (WGS) entry which is preliminary data.</text>
</comment>
<gene>
    <name evidence="4" type="ORF">V6256_05585</name>
</gene>
<dbReference type="InterPro" id="IPR023214">
    <property type="entry name" value="HAD_sf"/>
</dbReference>
<reference evidence="4 5" key="1">
    <citation type="submission" date="2024-02" db="EMBL/GenBank/DDBJ databases">
        <title>Bacteria isolated from the canopy kelp, Nereocystis luetkeana.</title>
        <authorList>
            <person name="Pfister C.A."/>
            <person name="Younker I.T."/>
            <person name="Light S.H."/>
        </authorList>
    </citation>
    <scope>NUCLEOTIDE SEQUENCE [LARGE SCALE GENOMIC DNA]</scope>
    <source>
        <strain evidence="4 5">TI.1.05</strain>
    </source>
</reference>
<evidence type="ECO:0000256" key="2">
    <source>
        <dbReference type="ARBA" id="ARBA00022801"/>
    </source>
</evidence>
<dbReference type="PANTHER" id="PTHR46470">
    <property type="entry name" value="N-ACYLNEURAMINATE-9-PHOSPHATASE"/>
    <property type="match status" value="1"/>
</dbReference>